<organism evidence="2 3">
    <name type="scientific">Entamoeba invadens IP1</name>
    <dbReference type="NCBI Taxonomy" id="370355"/>
    <lineage>
        <taxon>Eukaryota</taxon>
        <taxon>Amoebozoa</taxon>
        <taxon>Evosea</taxon>
        <taxon>Archamoebae</taxon>
        <taxon>Mastigamoebida</taxon>
        <taxon>Entamoebidae</taxon>
        <taxon>Entamoeba</taxon>
    </lineage>
</organism>
<dbReference type="KEGG" id="eiv:EIN_416980"/>
<evidence type="ECO:0000313" key="3">
    <source>
        <dbReference type="Proteomes" id="UP000014680"/>
    </source>
</evidence>
<dbReference type="VEuPathDB" id="AmoebaDB:EIN_416980"/>
<dbReference type="Proteomes" id="UP000014680">
    <property type="component" value="Unassembled WGS sequence"/>
</dbReference>
<feature type="region of interest" description="Disordered" evidence="1">
    <location>
        <begin position="85"/>
        <end position="173"/>
    </location>
</feature>
<accession>A0A0A1TYM2</accession>
<reference evidence="2 3" key="1">
    <citation type="submission" date="2012-10" db="EMBL/GenBank/DDBJ databases">
        <authorList>
            <person name="Zafar N."/>
            <person name="Inman J."/>
            <person name="Hall N."/>
            <person name="Lorenzi H."/>
            <person name="Caler E."/>
        </authorList>
    </citation>
    <scope>NUCLEOTIDE SEQUENCE [LARGE SCALE GENOMIC DNA]</scope>
    <source>
        <strain evidence="2 3">IP1</strain>
    </source>
</reference>
<feature type="compositionally biased region" description="Basic and acidic residues" evidence="1">
    <location>
        <begin position="90"/>
        <end position="173"/>
    </location>
</feature>
<feature type="compositionally biased region" description="Basic and acidic residues" evidence="1">
    <location>
        <begin position="188"/>
        <end position="218"/>
    </location>
</feature>
<sequence length="291" mass="35117">MFSANEDNTGAQFFHFEVDRETAKKFESGVIKARIEGNRVVLNINGADLPFEQTDHTRKMYNCNDDDYPMSYEVLSVHGNYIKATTRPMSQERQRKEKVEIKVDESNALRQKEKDREREKELRERREREEKENERQRKEKEMKDQRDREQRKQEEQSRLEKQRREEEKKKNESKILEDKIGDVVVLNQDKKIPKLRTSQKDKEREEKKPRPIEKEKPKSALSFTIKKDPKVDTDELKRVVVDIQKIQQLFNSLLDSQTYSDEDVIKLNRLHREPFLKLTKRYKELREKLHN</sequence>
<protein>
    <submittedName>
        <fullName evidence="2">Uncharacterized protein</fullName>
    </submittedName>
</protein>
<evidence type="ECO:0000313" key="2">
    <source>
        <dbReference type="EMBL" id="ELP83619.1"/>
    </source>
</evidence>
<dbReference type="OMA" id="YNCNDDD"/>
<dbReference type="AlphaFoldDB" id="A0A0A1TYM2"/>
<keyword evidence="3" id="KW-1185">Reference proteome</keyword>
<name>A0A0A1TYM2_ENTIV</name>
<dbReference type="RefSeq" id="XP_004182965.1">
    <property type="nucleotide sequence ID" value="XM_004182917.1"/>
</dbReference>
<feature type="region of interest" description="Disordered" evidence="1">
    <location>
        <begin position="188"/>
        <end position="221"/>
    </location>
</feature>
<dbReference type="EMBL" id="KB207254">
    <property type="protein sequence ID" value="ELP83619.1"/>
    <property type="molecule type" value="Genomic_DNA"/>
</dbReference>
<evidence type="ECO:0000256" key="1">
    <source>
        <dbReference type="SAM" id="MobiDB-lite"/>
    </source>
</evidence>
<gene>
    <name evidence="2" type="ORF">EIN_416980</name>
</gene>
<proteinExistence type="predicted"/>
<dbReference type="GeneID" id="14882595"/>